<sequence length="770" mass="85689">MRTKFADTSSIRKIKINKRKPTGAKPTSSTSYPPLGVFFHKAPTSGGGYFTIIDSFCGAGGWTEGVERAVDRFGNRLAVVIVGINHDKLAIASHAANHPETMHFVEDIRDKTLPRRILAVVQAARKLYPNAVLLFHGSLECTNFSNAKGGKSRDADSRSLAEFMPNYLRVLKPDLFTVENVREFMAWGPMIAKPDMKHTWDGHAAPACHMIYDKKKKEWDYHWIPESRTKGQYYQRWVRQIQDMGYQFDSRLLNAADFGAYTSRLRYFAIFAKKNIPIVWPEPTHAKVVGKQVLMGQTSLFDKLKPWMPVRDVLDFSDEGHSIFGRKSNMALRPQDREDLVENTLERIYAGLLKHVANGDVSFLSKYYSGKPEGKNISIDGPAGALTTSDSHALVKAAFIVQRQNDVAGRSPEGRIVSIDGPARTVTTTGGNQELVQAFLSKYYGGKPESRNTGMDELCGTLTTENRCAFVQANFLANYYSGGGQTTSIDEPSPTIPTKDRVSLVQCEHFIDQQYGNSEPASIDQPAGTLTENPKFGLIRTERFMANYFSEGCQTQDLNEPTTALTTIPNQRLVSVEPVEGFLQNPGWFGNSSDLDDPAPTLIARQDKAPVSVVQCQLLMNNQHDNVPTSVDQPAPTLLTGNHHYLLNAQFNNTLRSIDEVAPTITADRHYPYLVVTSSGELAIQILPGDSPCTIKIKQFMAAFGIVDIKMRMLNVPELKRIQGFPDDYVLKGAETHQKKFIGNSVHPLVPKSMIEVLAPRLKKRRCVAA</sequence>
<name>A0A7K1SII3_9BACT</name>
<evidence type="ECO:0000256" key="3">
    <source>
        <dbReference type="ARBA" id="ARBA00022679"/>
    </source>
</evidence>
<evidence type="ECO:0000256" key="4">
    <source>
        <dbReference type="ARBA" id="ARBA00022691"/>
    </source>
</evidence>
<comment type="similarity">
    <text evidence="7">Belongs to the class I-like SAM-binding methyltransferase superfamily. C5-methyltransferase family.</text>
</comment>
<dbReference type="PANTHER" id="PTHR10629:SF52">
    <property type="entry name" value="DNA (CYTOSINE-5)-METHYLTRANSFERASE 1"/>
    <property type="match status" value="1"/>
</dbReference>
<evidence type="ECO:0000256" key="1">
    <source>
        <dbReference type="ARBA" id="ARBA00011975"/>
    </source>
</evidence>
<dbReference type="Gene3D" id="3.40.50.150">
    <property type="entry name" value="Vaccinia Virus protein VP39"/>
    <property type="match status" value="1"/>
</dbReference>
<dbReference type="Proteomes" id="UP000436006">
    <property type="component" value="Unassembled WGS sequence"/>
</dbReference>
<dbReference type="GO" id="GO:0003677">
    <property type="term" value="F:DNA binding"/>
    <property type="evidence" value="ECO:0007669"/>
    <property type="project" value="TreeGrafter"/>
</dbReference>
<evidence type="ECO:0000256" key="5">
    <source>
        <dbReference type="ARBA" id="ARBA00022747"/>
    </source>
</evidence>
<comment type="catalytic activity">
    <reaction evidence="6">
        <text>a 2'-deoxycytidine in DNA + S-adenosyl-L-methionine = a 5-methyl-2'-deoxycytidine in DNA + S-adenosyl-L-homocysteine + H(+)</text>
        <dbReference type="Rhea" id="RHEA:13681"/>
        <dbReference type="Rhea" id="RHEA-COMP:11369"/>
        <dbReference type="Rhea" id="RHEA-COMP:11370"/>
        <dbReference type="ChEBI" id="CHEBI:15378"/>
        <dbReference type="ChEBI" id="CHEBI:57856"/>
        <dbReference type="ChEBI" id="CHEBI:59789"/>
        <dbReference type="ChEBI" id="CHEBI:85452"/>
        <dbReference type="ChEBI" id="CHEBI:85454"/>
        <dbReference type="EC" id="2.1.1.37"/>
    </reaction>
</comment>
<protein>
    <recommendedName>
        <fullName evidence="1">DNA (cytosine-5-)-methyltransferase</fullName>
        <ecNumber evidence="1">2.1.1.37</ecNumber>
    </recommendedName>
</protein>
<organism evidence="8 9">
    <name type="scientific">Spirosoma arboris</name>
    <dbReference type="NCBI Taxonomy" id="2682092"/>
    <lineage>
        <taxon>Bacteria</taxon>
        <taxon>Pseudomonadati</taxon>
        <taxon>Bacteroidota</taxon>
        <taxon>Cytophagia</taxon>
        <taxon>Cytophagales</taxon>
        <taxon>Cytophagaceae</taxon>
        <taxon>Spirosoma</taxon>
    </lineage>
</organism>
<dbReference type="EMBL" id="WPIN01000012">
    <property type="protein sequence ID" value="MVM33620.1"/>
    <property type="molecule type" value="Genomic_DNA"/>
</dbReference>
<keyword evidence="9" id="KW-1185">Reference proteome</keyword>
<dbReference type="InterPro" id="IPR029063">
    <property type="entry name" value="SAM-dependent_MTases_sf"/>
</dbReference>
<keyword evidence="5" id="KW-0680">Restriction system</keyword>
<keyword evidence="2 7" id="KW-0489">Methyltransferase</keyword>
<dbReference type="EC" id="2.1.1.37" evidence="1"/>
<dbReference type="PANTHER" id="PTHR10629">
    <property type="entry name" value="CYTOSINE-SPECIFIC METHYLTRANSFERASE"/>
    <property type="match status" value="1"/>
</dbReference>
<dbReference type="GO" id="GO:0003886">
    <property type="term" value="F:DNA (cytosine-5-)-methyltransferase activity"/>
    <property type="evidence" value="ECO:0007669"/>
    <property type="project" value="UniProtKB-EC"/>
</dbReference>
<gene>
    <name evidence="8" type="ORF">GO755_26515</name>
</gene>
<evidence type="ECO:0000313" key="9">
    <source>
        <dbReference type="Proteomes" id="UP000436006"/>
    </source>
</evidence>
<dbReference type="InterPro" id="IPR001525">
    <property type="entry name" value="C5_MeTfrase"/>
</dbReference>
<dbReference type="Gene3D" id="3.90.120.10">
    <property type="entry name" value="DNA Methylase, subunit A, domain 2"/>
    <property type="match status" value="1"/>
</dbReference>
<dbReference type="InterPro" id="IPR050390">
    <property type="entry name" value="C5-Methyltransferase"/>
</dbReference>
<dbReference type="Pfam" id="PF00145">
    <property type="entry name" value="DNA_methylase"/>
    <property type="match status" value="2"/>
</dbReference>
<reference evidence="8 9" key="1">
    <citation type="submission" date="2019-12" db="EMBL/GenBank/DDBJ databases">
        <title>Spirosoma sp. HMF4905 genome sequencing and assembly.</title>
        <authorList>
            <person name="Kang H."/>
            <person name="Cha I."/>
            <person name="Kim H."/>
            <person name="Joh K."/>
        </authorList>
    </citation>
    <scope>NUCLEOTIDE SEQUENCE [LARGE SCALE GENOMIC DNA]</scope>
    <source>
        <strain evidence="8 9">HMF4905</strain>
    </source>
</reference>
<dbReference type="PROSITE" id="PS00095">
    <property type="entry name" value="C5_MTASE_2"/>
    <property type="match status" value="1"/>
</dbReference>
<accession>A0A7K1SII3</accession>
<evidence type="ECO:0000313" key="8">
    <source>
        <dbReference type="EMBL" id="MVM33620.1"/>
    </source>
</evidence>
<dbReference type="GO" id="GO:0044027">
    <property type="term" value="P:negative regulation of gene expression via chromosomal CpG island methylation"/>
    <property type="evidence" value="ECO:0007669"/>
    <property type="project" value="TreeGrafter"/>
</dbReference>
<dbReference type="GO" id="GO:0009307">
    <property type="term" value="P:DNA restriction-modification system"/>
    <property type="evidence" value="ECO:0007669"/>
    <property type="project" value="UniProtKB-KW"/>
</dbReference>
<dbReference type="PROSITE" id="PS51679">
    <property type="entry name" value="SAM_MT_C5"/>
    <property type="match status" value="1"/>
</dbReference>
<feature type="active site" evidence="7">
    <location>
        <position position="141"/>
    </location>
</feature>
<dbReference type="GO" id="GO:0032259">
    <property type="term" value="P:methylation"/>
    <property type="evidence" value="ECO:0007669"/>
    <property type="project" value="UniProtKB-KW"/>
</dbReference>
<keyword evidence="3 7" id="KW-0808">Transferase</keyword>
<evidence type="ECO:0000256" key="6">
    <source>
        <dbReference type="ARBA" id="ARBA00047422"/>
    </source>
</evidence>
<evidence type="ECO:0000256" key="2">
    <source>
        <dbReference type="ARBA" id="ARBA00022603"/>
    </source>
</evidence>
<dbReference type="InterPro" id="IPR031303">
    <property type="entry name" value="C5_meth_CS"/>
</dbReference>
<dbReference type="SUPFAM" id="SSF53335">
    <property type="entry name" value="S-adenosyl-L-methionine-dependent methyltransferases"/>
    <property type="match status" value="1"/>
</dbReference>
<dbReference type="AlphaFoldDB" id="A0A7K1SII3"/>
<proteinExistence type="inferred from homology"/>
<comment type="caution">
    <text evidence="8">The sequence shown here is derived from an EMBL/GenBank/DDBJ whole genome shotgun (WGS) entry which is preliminary data.</text>
</comment>
<evidence type="ECO:0000256" key="7">
    <source>
        <dbReference type="PROSITE-ProRule" id="PRU01016"/>
    </source>
</evidence>
<keyword evidence="4 7" id="KW-0949">S-adenosyl-L-methionine</keyword>